<keyword evidence="9" id="KW-1185">Reference proteome</keyword>
<dbReference type="PROSITE" id="PS00210">
    <property type="entry name" value="HEMOCYANIN_2"/>
    <property type="match status" value="1"/>
</dbReference>
<dbReference type="PANTHER" id="PTHR11511:SF4">
    <property type="entry name" value="PHENOLOXIDASE 2-RELATED"/>
    <property type="match status" value="1"/>
</dbReference>
<dbReference type="Proteomes" id="UP000283509">
    <property type="component" value="Unassembled WGS sequence"/>
</dbReference>
<dbReference type="Pfam" id="PF03723">
    <property type="entry name" value="Hemocyanin_C"/>
    <property type="match status" value="1"/>
</dbReference>
<gene>
    <name evidence="8" type="ORF">C7M84_010442</name>
</gene>
<reference evidence="8 9" key="2">
    <citation type="submission" date="2019-01" db="EMBL/GenBank/DDBJ databases">
        <title>The decoding of complex shrimp genome reveals the adaptation for benthos swimmer, frequently molting mechanism and breeding impact on genome.</title>
        <authorList>
            <person name="Sun Y."/>
            <person name="Gao Y."/>
            <person name="Yu Y."/>
        </authorList>
    </citation>
    <scope>NUCLEOTIDE SEQUENCE [LARGE SCALE GENOMIC DNA]</scope>
    <source>
        <tissue evidence="8">Muscle</tissue>
    </source>
</reference>
<dbReference type="SUPFAM" id="SSF81296">
    <property type="entry name" value="E set domains"/>
    <property type="match status" value="1"/>
</dbReference>
<reference evidence="8 9" key="1">
    <citation type="submission" date="2018-04" db="EMBL/GenBank/DDBJ databases">
        <authorList>
            <person name="Zhang X."/>
            <person name="Yuan J."/>
            <person name="Li F."/>
            <person name="Xiang J."/>
        </authorList>
    </citation>
    <scope>NUCLEOTIDE SEQUENCE [LARGE SCALE GENOMIC DNA]</scope>
    <source>
        <tissue evidence="8">Muscle</tissue>
    </source>
</reference>
<comment type="subcellular location">
    <subcellularLocation>
        <location evidence="1">Secreted</location>
    </subcellularLocation>
</comment>
<protein>
    <submittedName>
        <fullName evidence="8">Prophenoloxidase 3</fullName>
    </submittedName>
</protein>
<dbReference type="InterPro" id="IPR002227">
    <property type="entry name" value="Tyrosinase_Cu-bd"/>
</dbReference>
<evidence type="ECO:0000259" key="7">
    <source>
        <dbReference type="PROSITE" id="PS00498"/>
    </source>
</evidence>
<keyword evidence="2" id="KW-0964">Secreted</keyword>
<evidence type="ECO:0000256" key="1">
    <source>
        <dbReference type="ARBA" id="ARBA00004613"/>
    </source>
</evidence>
<keyword evidence="5" id="KW-1015">Disulfide bond</keyword>
<evidence type="ECO:0000256" key="2">
    <source>
        <dbReference type="ARBA" id="ARBA00022525"/>
    </source>
</evidence>
<sequence>MNSYLWSTLYRVFLTGGVFVQTAAGTRIYNYGPRDFMQSVFYLPYETTATLANRFDLVVPPLFMNNETGMVTTEISNELKMKLGTALAIPRDIPYFAFKREHSLAVKELSKVFLEVEDIDDVYRFAMEIRDHVNHHIFLAALYHTFYERRDLNPGDLPPLETVLPDRFVPAGVLTKAKQLAKQAILNHHTRKVTVEWHVDETGIATRSPEQGVAYWREDIRLNSFHWHWHLSNPYNIEPGKRDRRGELFYYMHHNMVARYNMERLSVNLRPVEPFEDWHLPIKDGYFPHITAGNGYDWADRQDNSYFKDVRAIPLNESNYVSQLEMWRTHLYHAIDVGYMVDANGVQVRLTDNPRIGEDYGINIMGEAVEAGASVNPALYGDLHNLGHDLLSQSHDPAKRHNTNMGVMGAVETAIRDPVFFRWHKFIDTLFLRYKLTQPSYTTRQLTGAFEIVDVEVMEDNWKDNYTPMPNRLHTFFSPSTFDASRGIDFKMKPDDRITVLLKSDVLDHPEFFYTIQIRNPTSEFKRSRIRIFLAPKYDEDGQRLNFASLLHYWTEMDNFKTDPISPGTDYISRYSMNSSILSSYRSRDPDTDFAFSGCSWPRNLQLPRGTADGMVFHLFVMASDIPPDEHRPKRSLDVNRNRYPYHLPTAPGTPGTSGSFCGRPDEKYPDPWPMGYPLDRKSGHGTIEAFVAEHKNMALSEVLITHAGDPESVGRQQQAERDDCLLFTC</sequence>
<dbReference type="GO" id="GO:0016491">
    <property type="term" value="F:oxidoreductase activity"/>
    <property type="evidence" value="ECO:0007669"/>
    <property type="project" value="InterPro"/>
</dbReference>
<dbReference type="InterPro" id="IPR005203">
    <property type="entry name" value="Hemocyanin_C"/>
</dbReference>
<evidence type="ECO:0000313" key="8">
    <source>
        <dbReference type="EMBL" id="ROT71233.1"/>
    </source>
</evidence>
<feature type="domain" description="Tyrosinase copper-binding" evidence="7">
    <location>
        <begin position="417"/>
        <end position="428"/>
    </location>
</feature>
<evidence type="ECO:0000256" key="4">
    <source>
        <dbReference type="ARBA" id="ARBA00023008"/>
    </source>
</evidence>
<dbReference type="SMR" id="A0A3R7M2M8"/>
<evidence type="ECO:0000256" key="6">
    <source>
        <dbReference type="SAM" id="MobiDB-lite"/>
    </source>
</evidence>
<dbReference type="AlphaFoldDB" id="A0A3R7M2M8"/>
<dbReference type="InterPro" id="IPR000896">
    <property type="entry name" value="Hemocyanin/hexamerin_mid_dom"/>
</dbReference>
<evidence type="ECO:0000256" key="5">
    <source>
        <dbReference type="ARBA" id="ARBA00023157"/>
    </source>
</evidence>
<evidence type="ECO:0000256" key="3">
    <source>
        <dbReference type="ARBA" id="ARBA00022723"/>
    </source>
</evidence>
<comment type="caution">
    <text evidence="8">The sequence shown here is derived from an EMBL/GenBank/DDBJ whole genome shotgun (WGS) entry which is preliminary data.</text>
</comment>
<dbReference type="Pfam" id="PF00372">
    <property type="entry name" value="Hemocyanin_M"/>
    <property type="match status" value="1"/>
</dbReference>
<dbReference type="InterPro" id="IPR005204">
    <property type="entry name" value="Hemocyanin_N"/>
</dbReference>
<dbReference type="PROSITE" id="PS00209">
    <property type="entry name" value="HEMOCYANIN_1"/>
    <property type="match status" value="1"/>
</dbReference>
<dbReference type="InterPro" id="IPR008922">
    <property type="entry name" value="Di-copper_centre_dom_sf"/>
</dbReference>
<dbReference type="InterPro" id="IPR036697">
    <property type="entry name" value="Hemocyanin_N_sf"/>
</dbReference>
<keyword evidence="3" id="KW-0479">Metal-binding</keyword>
<name>A0A3R7M2M8_PENVA</name>
<dbReference type="Gene3D" id="1.10.1280.10">
    <property type="entry name" value="Di-copper center containing domain from catechol oxidase"/>
    <property type="match status" value="1"/>
</dbReference>
<dbReference type="OrthoDB" id="6132182at2759"/>
<dbReference type="PANTHER" id="PTHR11511">
    <property type="entry name" value="LARVAL STORAGE PROTEIN/PHENOLOXIDASE"/>
    <property type="match status" value="1"/>
</dbReference>
<organism evidence="8 9">
    <name type="scientific">Penaeus vannamei</name>
    <name type="common">Whiteleg shrimp</name>
    <name type="synonym">Litopenaeus vannamei</name>
    <dbReference type="NCBI Taxonomy" id="6689"/>
    <lineage>
        <taxon>Eukaryota</taxon>
        <taxon>Metazoa</taxon>
        <taxon>Ecdysozoa</taxon>
        <taxon>Arthropoda</taxon>
        <taxon>Crustacea</taxon>
        <taxon>Multicrustacea</taxon>
        <taxon>Malacostraca</taxon>
        <taxon>Eumalacostraca</taxon>
        <taxon>Eucarida</taxon>
        <taxon>Decapoda</taxon>
        <taxon>Dendrobranchiata</taxon>
        <taxon>Penaeoidea</taxon>
        <taxon>Penaeidae</taxon>
        <taxon>Penaeus</taxon>
    </lineage>
</organism>
<dbReference type="InterPro" id="IPR014756">
    <property type="entry name" value="Ig_E-set"/>
</dbReference>
<dbReference type="Pfam" id="PF03722">
    <property type="entry name" value="Hemocyanin_N"/>
    <property type="match status" value="1"/>
</dbReference>
<dbReference type="InterPro" id="IPR013788">
    <property type="entry name" value="Hemocyanin/hexamerin"/>
</dbReference>
<dbReference type="GO" id="GO:0046872">
    <property type="term" value="F:metal ion binding"/>
    <property type="evidence" value="ECO:0007669"/>
    <property type="project" value="UniProtKB-KW"/>
</dbReference>
<dbReference type="Gene3D" id="1.20.1370.10">
    <property type="entry name" value="Hemocyanin, N-terminal domain"/>
    <property type="match status" value="1"/>
</dbReference>
<dbReference type="SUPFAM" id="SSF48050">
    <property type="entry name" value="Hemocyanin, N-terminal domain"/>
    <property type="match status" value="1"/>
</dbReference>
<keyword evidence="4" id="KW-0186">Copper</keyword>
<dbReference type="STRING" id="6689.A0A3R7M2M8"/>
<dbReference type="SUPFAM" id="SSF48056">
    <property type="entry name" value="Di-copper centre-containing domain"/>
    <property type="match status" value="1"/>
</dbReference>
<proteinExistence type="predicted"/>
<dbReference type="GO" id="GO:0005576">
    <property type="term" value="C:extracellular region"/>
    <property type="evidence" value="ECO:0007669"/>
    <property type="project" value="UniProtKB-SubCell"/>
</dbReference>
<feature type="region of interest" description="Disordered" evidence="6">
    <location>
        <begin position="646"/>
        <end position="665"/>
    </location>
</feature>
<dbReference type="InterPro" id="IPR037020">
    <property type="entry name" value="Hemocyanin_C_sf"/>
</dbReference>
<dbReference type="PROSITE" id="PS00498">
    <property type="entry name" value="TYROSINASE_2"/>
    <property type="match status" value="1"/>
</dbReference>
<dbReference type="EMBL" id="QCYY01002324">
    <property type="protein sequence ID" value="ROT71233.1"/>
    <property type="molecule type" value="Genomic_DNA"/>
</dbReference>
<evidence type="ECO:0000313" key="9">
    <source>
        <dbReference type="Proteomes" id="UP000283509"/>
    </source>
</evidence>
<dbReference type="PRINTS" id="PR00187">
    <property type="entry name" value="HAEMOCYANIN"/>
</dbReference>
<accession>A0A3R7M2M8</accession>
<dbReference type="Gene3D" id="2.60.40.1520">
    <property type="entry name" value="Hemocyanin, C-terminal domain"/>
    <property type="match status" value="1"/>
</dbReference>